<organism evidence="1 2">
    <name type="scientific">Silurus meridionalis</name>
    <name type="common">Southern catfish</name>
    <name type="synonym">Silurus soldatovi meridionalis</name>
    <dbReference type="NCBI Taxonomy" id="175797"/>
    <lineage>
        <taxon>Eukaryota</taxon>
        <taxon>Metazoa</taxon>
        <taxon>Chordata</taxon>
        <taxon>Craniata</taxon>
        <taxon>Vertebrata</taxon>
        <taxon>Euteleostomi</taxon>
        <taxon>Actinopterygii</taxon>
        <taxon>Neopterygii</taxon>
        <taxon>Teleostei</taxon>
        <taxon>Ostariophysi</taxon>
        <taxon>Siluriformes</taxon>
        <taxon>Siluridae</taxon>
        <taxon>Silurus</taxon>
    </lineage>
</organism>
<name>A0A8T0BXA4_SILME</name>
<keyword evidence="2" id="KW-1185">Reference proteome</keyword>
<reference evidence="1" key="1">
    <citation type="submission" date="2020-08" db="EMBL/GenBank/DDBJ databases">
        <title>Chromosome-level assembly of Southern catfish (Silurus meridionalis) provides insights into visual adaptation to the nocturnal and benthic lifestyles.</title>
        <authorList>
            <person name="Zhang Y."/>
            <person name="Wang D."/>
            <person name="Peng Z."/>
        </authorList>
    </citation>
    <scope>NUCLEOTIDE SEQUENCE</scope>
    <source>
        <strain evidence="1">SWU-2019-XX</strain>
        <tissue evidence="1">Muscle</tissue>
    </source>
</reference>
<gene>
    <name evidence="1" type="ORF">HF521_000619</name>
</gene>
<comment type="caution">
    <text evidence="1">The sequence shown here is derived from an EMBL/GenBank/DDBJ whole genome shotgun (WGS) entry which is preliminary data.</text>
</comment>
<dbReference type="AlphaFoldDB" id="A0A8T0BXA4"/>
<evidence type="ECO:0000313" key="1">
    <source>
        <dbReference type="EMBL" id="KAF7711608.1"/>
    </source>
</evidence>
<proteinExistence type="predicted"/>
<sequence>FCQPLSPNALLHFLIPPPRLLVLLSISRCHTKYFSSCLPHHSCSSSPIIRHLFTTTEPLSDLFPEPHTTLFLLQFPPSYSSFNPYIPPLLLRLQNHPTDHHPMLSSYTVPANTLQSQSPSGCISCIAHSPPVCTFLHSYRHPMILLLLKIRVHHCHFHPFSKIYHHLPFHIPLLKTIPTHHLLITSVPFTYMPIKVCPNHQSFFPRYTIYHFI</sequence>
<dbReference type="Proteomes" id="UP000606274">
    <property type="component" value="Unassembled WGS sequence"/>
</dbReference>
<feature type="non-terminal residue" evidence="1">
    <location>
        <position position="1"/>
    </location>
</feature>
<protein>
    <submittedName>
        <fullName evidence="1">Uncharacterized protein</fullName>
    </submittedName>
</protein>
<dbReference type="EMBL" id="JABFDY010000001">
    <property type="protein sequence ID" value="KAF7711608.1"/>
    <property type="molecule type" value="Genomic_DNA"/>
</dbReference>
<evidence type="ECO:0000313" key="2">
    <source>
        <dbReference type="Proteomes" id="UP000606274"/>
    </source>
</evidence>
<accession>A0A8T0BXA4</accession>